<accession>A0A1T4QII4</accession>
<dbReference type="RefSeq" id="WP_078712854.1">
    <property type="nucleotide sequence ID" value="NZ_FUWY01000010.1"/>
</dbReference>
<sequence>MILNISGRTDVVAFYVDWLMNRLEEGFVDVRNPFYPKSVSRINFCDVEAIIFCTKNPNPILKYLDRIKIPFVFQITCTPYGSDIELGIKDKKEIVESIIELSKRIGKEKVYLRYDPILINKKYTMEYHEKAFERLCTLLDGYVEHVIVSFVDEYKNVNRHKGKLDMKELTDEDFLELGKRLVSIASKYQMTMQTCYEKNDLTSVGFIQSACLTKELAYSLTGRSNFGKWKARDCGCVEMVDIGAYNTCGHYCRYCYANYDEKSVAINRKKHDVNSSLLIGYLEQDDIIKVRKK</sequence>
<dbReference type="Pfam" id="PF08902">
    <property type="entry name" value="DUF1848"/>
    <property type="match status" value="1"/>
</dbReference>
<dbReference type="STRING" id="118967.SAMN02745191_0039"/>
<keyword evidence="2" id="KW-1185">Reference proteome</keyword>
<dbReference type="OrthoDB" id="9771212at2"/>
<evidence type="ECO:0000313" key="2">
    <source>
        <dbReference type="Proteomes" id="UP000243297"/>
    </source>
</evidence>
<proteinExistence type="predicted"/>
<dbReference type="InterPro" id="IPR014998">
    <property type="entry name" value="DUF1848"/>
</dbReference>
<evidence type="ECO:0000313" key="1">
    <source>
        <dbReference type="EMBL" id="SKA03514.1"/>
    </source>
</evidence>
<dbReference type="AlphaFoldDB" id="A0A1T4QII4"/>
<gene>
    <name evidence="1" type="ORF">SAMN02745191_0039</name>
</gene>
<dbReference type="Proteomes" id="UP000243297">
    <property type="component" value="Unassembled WGS sequence"/>
</dbReference>
<dbReference type="EMBL" id="FUWY01000010">
    <property type="protein sequence ID" value="SKA03514.1"/>
    <property type="molecule type" value="Genomic_DNA"/>
</dbReference>
<name>A0A1T4QII4_9FIRM</name>
<protein>
    <recommendedName>
        <fullName evidence="3">DUF1848 domain-containing protein</fullName>
    </recommendedName>
</protein>
<organism evidence="1 2">
    <name type="scientific">Anaerorhabdus furcosa</name>
    <dbReference type="NCBI Taxonomy" id="118967"/>
    <lineage>
        <taxon>Bacteria</taxon>
        <taxon>Bacillati</taxon>
        <taxon>Bacillota</taxon>
        <taxon>Erysipelotrichia</taxon>
        <taxon>Erysipelotrichales</taxon>
        <taxon>Erysipelotrichaceae</taxon>
        <taxon>Anaerorhabdus</taxon>
    </lineage>
</organism>
<reference evidence="2" key="1">
    <citation type="submission" date="2017-02" db="EMBL/GenBank/DDBJ databases">
        <authorList>
            <person name="Varghese N."/>
            <person name="Submissions S."/>
        </authorList>
    </citation>
    <scope>NUCLEOTIDE SEQUENCE [LARGE SCALE GENOMIC DNA]</scope>
    <source>
        <strain evidence="2">ATCC 25662</strain>
    </source>
</reference>
<evidence type="ECO:0008006" key="3">
    <source>
        <dbReference type="Google" id="ProtNLM"/>
    </source>
</evidence>